<evidence type="ECO:0000313" key="4">
    <source>
        <dbReference type="Proteomes" id="UP000247932"/>
    </source>
</evidence>
<organism evidence="2 4">
    <name type="scientific">Gilliamella apicola</name>
    <dbReference type="NCBI Taxonomy" id="1196095"/>
    <lineage>
        <taxon>Bacteria</taxon>
        <taxon>Pseudomonadati</taxon>
        <taxon>Pseudomonadota</taxon>
        <taxon>Gammaproteobacteria</taxon>
        <taxon>Orbales</taxon>
        <taxon>Orbaceae</taxon>
        <taxon>Gilliamella</taxon>
    </lineage>
</organism>
<name>A0A2V4E6Y2_9GAMM</name>
<reference evidence="3 4" key="1">
    <citation type="submission" date="2018-05" db="EMBL/GenBank/DDBJ databases">
        <title>Reference genomes for bee gut microbiota database.</title>
        <authorList>
            <person name="Ellegaard K.M."/>
        </authorList>
    </citation>
    <scope>NUCLEOTIDE SEQUENCE [LARGE SCALE GENOMIC DNA]</scope>
    <source>
        <strain evidence="1 3">ESL0177</strain>
        <strain evidence="2 4">ESL0182</strain>
    </source>
</reference>
<protein>
    <submittedName>
        <fullName evidence="2">Phage tail protein</fullName>
    </submittedName>
</protein>
<evidence type="ECO:0000313" key="1">
    <source>
        <dbReference type="EMBL" id="PXZ04031.1"/>
    </source>
</evidence>
<evidence type="ECO:0000313" key="3">
    <source>
        <dbReference type="Proteomes" id="UP000247483"/>
    </source>
</evidence>
<gene>
    <name evidence="2" type="ORF">DKK70_07350</name>
    <name evidence="1" type="ORF">DKK79_06565</name>
</gene>
<dbReference type="EMBL" id="QGLP01000005">
    <property type="protein sequence ID" value="PXZ04031.1"/>
    <property type="molecule type" value="Genomic_DNA"/>
</dbReference>
<dbReference type="Pfam" id="PF05489">
    <property type="entry name" value="Phage_tail_X"/>
    <property type="match status" value="1"/>
</dbReference>
<dbReference type="InterPro" id="IPR008861">
    <property type="entry name" value="GpX-like"/>
</dbReference>
<sequence length="67" mass="7586">MIVYTMQNETIDALAYRVFGRTAGIVEIIYQNNPKLCELPAILPMGTEVNVPEMVAEKTKNTINLWD</sequence>
<dbReference type="OrthoDB" id="8759063at2"/>
<dbReference type="EMBL" id="QGLR01000009">
    <property type="protein sequence ID" value="PXZ07649.1"/>
    <property type="molecule type" value="Genomic_DNA"/>
</dbReference>
<dbReference type="AlphaFoldDB" id="A0A2V4E6Y2"/>
<dbReference type="Proteomes" id="UP000247932">
    <property type="component" value="Unassembled WGS sequence"/>
</dbReference>
<dbReference type="RefSeq" id="WP_110423402.1">
    <property type="nucleotide sequence ID" value="NZ_QGLP01000005.1"/>
</dbReference>
<proteinExistence type="predicted"/>
<accession>A0A2V4E6Y2</accession>
<evidence type="ECO:0000313" key="2">
    <source>
        <dbReference type="EMBL" id="PXZ07649.1"/>
    </source>
</evidence>
<dbReference type="Proteomes" id="UP000247483">
    <property type="component" value="Unassembled WGS sequence"/>
</dbReference>
<keyword evidence="4" id="KW-1185">Reference proteome</keyword>
<comment type="caution">
    <text evidence="2">The sequence shown here is derived from an EMBL/GenBank/DDBJ whole genome shotgun (WGS) entry which is preliminary data.</text>
</comment>